<protein>
    <submittedName>
        <fullName evidence="10">AI-2E family transporter</fullName>
    </submittedName>
</protein>
<evidence type="ECO:0000256" key="4">
    <source>
        <dbReference type="ARBA" id="ARBA00022475"/>
    </source>
</evidence>
<feature type="region of interest" description="Disordered" evidence="8">
    <location>
        <begin position="1"/>
        <end position="27"/>
    </location>
</feature>
<evidence type="ECO:0000313" key="13">
    <source>
        <dbReference type="Proteomes" id="UP000234891"/>
    </source>
</evidence>
<evidence type="ECO:0000256" key="3">
    <source>
        <dbReference type="ARBA" id="ARBA00022448"/>
    </source>
</evidence>
<evidence type="ECO:0000256" key="6">
    <source>
        <dbReference type="ARBA" id="ARBA00022989"/>
    </source>
</evidence>
<keyword evidence="6 9" id="KW-1133">Transmembrane helix</keyword>
<name>A0A2N5NMI6_MEDGN</name>
<keyword evidence="5 9" id="KW-0812">Transmembrane</keyword>
<sequence length="450" mass="50238">MNREGEKPEKEGKKENDYYTSQPSFGSKKTSRFWHQISRDVRIFVVIAACIVFYFALLRMTNISEVFGKIYQVLKPIIYGLVIAYLLNPIVKLVDTYFEPWIKRKFPRIKNAGGISRGAGILLAIVVMFALIVALCNMMIPELYRSIRDMILTVPSQLNRFIGKMTEVMSTDQSTIGQMAEAVLKEASDALQTWMRTDLLNQVNVLMSNLTVGVINIVKELCYVLIGVIVSVYVLFSKEKFASQCKKLVYAIMRPSRANMVLHLTIKSNEIFGGFIIGKIIDSAIIGVLCFVGLSILDMPYTMLVSVIVGVTNVIPFFGPYIGAIPSAVLILLSDPKMGIYFIVFVFLLQQLDGNIIGPKILGDSTGLSAFWVVFSILFGGGMFGFVGMILGVPTFAVIYYIVKMLVNHQLENHTLPTDTGAYDQFGYVNNEGEYARADEATEKKEEKGE</sequence>
<evidence type="ECO:0000256" key="9">
    <source>
        <dbReference type="SAM" id="Phobius"/>
    </source>
</evidence>
<accession>A0A2N5NMI6</accession>
<gene>
    <name evidence="10" type="ORF">CDL18_00570</name>
    <name evidence="11" type="ORF">CDL26_05080</name>
</gene>
<feature type="transmembrane region" description="Helical" evidence="9">
    <location>
        <begin position="77"/>
        <end position="98"/>
    </location>
</feature>
<feature type="transmembrane region" description="Helical" evidence="9">
    <location>
        <begin position="119"/>
        <end position="140"/>
    </location>
</feature>
<feature type="transmembrane region" description="Helical" evidence="9">
    <location>
        <begin position="370"/>
        <end position="403"/>
    </location>
</feature>
<evidence type="ECO:0000256" key="7">
    <source>
        <dbReference type="ARBA" id="ARBA00023136"/>
    </source>
</evidence>
<dbReference type="GO" id="GO:0055085">
    <property type="term" value="P:transmembrane transport"/>
    <property type="evidence" value="ECO:0007669"/>
    <property type="project" value="TreeGrafter"/>
</dbReference>
<reference evidence="12 13" key="1">
    <citation type="journal article" date="2017" name="Genome Med.">
        <title>A novel Ruminococcus gnavus clade enriched in inflammatory bowel disease patients.</title>
        <authorList>
            <person name="Hall A.B."/>
            <person name="Yassour M."/>
            <person name="Sauk J."/>
            <person name="Garner A."/>
            <person name="Jiang X."/>
            <person name="Arthur T."/>
            <person name="Lagoudas G.K."/>
            <person name="Vatanen T."/>
            <person name="Fornelos N."/>
            <person name="Wilson R."/>
            <person name="Bertha M."/>
            <person name="Cohen M."/>
            <person name="Garber J."/>
            <person name="Khalili H."/>
            <person name="Gevers D."/>
            <person name="Ananthakrishnan A.N."/>
            <person name="Kugathasan S."/>
            <person name="Lander E.S."/>
            <person name="Blainey P."/>
            <person name="Vlamakis H."/>
            <person name="Xavier R.J."/>
            <person name="Huttenhower C."/>
        </authorList>
    </citation>
    <scope>NUCLEOTIDE SEQUENCE [LARGE SCALE GENOMIC DNA]</scope>
    <source>
        <strain evidence="10 12">RJX1118</strain>
        <strain evidence="11 13">RJX1124</strain>
    </source>
</reference>
<dbReference type="Proteomes" id="UP000234849">
    <property type="component" value="Unassembled WGS sequence"/>
</dbReference>
<feature type="compositionally biased region" description="Basic and acidic residues" evidence="8">
    <location>
        <begin position="1"/>
        <end position="17"/>
    </location>
</feature>
<dbReference type="GO" id="GO:0005886">
    <property type="term" value="C:plasma membrane"/>
    <property type="evidence" value="ECO:0007669"/>
    <property type="project" value="UniProtKB-SubCell"/>
</dbReference>
<dbReference type="InterPro" id="IPR002549">
    <property type="entry name" value="AI-2E-like"/>
</dbReference>
<feature type="transmembrane region" description="Helical" evidence="9">
    <location>
        <begin position="214"/>
        <end position="236"/>
    </location>
</feature>
<evidence type="ECO:0000256" key="1">
    <source>
        <dbReference type="ARBA" id="ARBA00004651"/>
    </source>
</evidence>
<feature type="transmembrane region" description="Helical" evidence="9">
    <location>
        <begin position="303"/>
        <end position="333"/>
    </location>
</feature>
<evidence type="ECO:0000256" key="5">
    <source>
        <dbReference type="ARBA" id="ARBA00022692"/>
    </source>
</evidence>
<evidence type="ECO:0000313" key="12">
    <source>
        <dbReference type="Proteomes" id="UP000234849"/>
    </source>
</evidence>
<keyword evidence="3" id="KW-0813">Transport</keyword>
<dbReference type="EMBL" id="NIHS01000006">
    <property type="protein sequence ID" value="PLT73672.1"/>
    <property type="molecule type" value="Genomic_DNA"/>
</dbReference>
<feature type="transmembrane region" description="Helical" evidence="9">
    <location>
        <begin position="41"/>
        <end position="57"/>
    </location>
</feature>
<keyword evidence="7 9" id="KW-0472">Membrane</keyword>
<dbReference type="EMBL" id="NIHM01000001">
    <property type="protein sequence ID" value="PLT58115.1"/>
    <property type="molecule type" value="Genomic_DNA"/>
</dbReference>
<feature type="transmembrane region" description="Helical" evidence="9">
    <location>
        <begin position="271"/>
        <end position="297"/>
    </location>
</feature>
<dbReference type="RefSeq" id="WP_101870355.1">
    <property type="nucleotide sequence ID" value="NZ_CAXULC010000001.1"/>
</dbReference>
<dbReference type="AlphaFoldDB" id="A0A2N5NMI6"/>
<organism evidence="10 12">
    <name type="scientific">Mediterraneibacter gnavus</name>
    <name type="common">Ruminococcus gnavus</name>
    <dbReference type="NCBI Taxonomy" id="33038"/>
    <lineage>
        <taxon>Bacteria</taxon>
        <taxon>Bacillati</taxon>
        <taxon>Bacillota</taxon>
        <taxon>Clostridia</taxon>
        <taxon>Lachnospirales</taxon>
        <taxon>Lachnospiraceae</taxon>
        <taxon>Mediterraneibacter</taxon>
    </lineage>
</organism>
<dbReference type="PANTHER" id="PTHR21716:SF53">
    <property type="entry name" value="PERMEASE PERM-RELATED"/>
    <property type="match status" value="1"/>
</dbReference>
<evidence type="ECO:0000256" key="2">
    <source>
        <dbReference type="ARBA" id="ARBA00009773"/>
    </source>
</evidence>
<evidence type="ECO:0000313" key="10">
    <source>
        <dbReference type="EMBL" id="PLT58115.1"/>
    </source>
</evidence>
<evidence type="ECO:0000313" key="11">
    <source>
        <dbReference type="EMBL" id="PLT73672.1"/>
    </source>
</evidence>
<dbReference type="Proteomes" id="UP000234891">
    <property type="component" value="Unassembled WGS sequence"/>
</dbReference>
<feature type="compositionally biased region" description="Polar residues" evidence="8">
    <location>
        <begin position="18"/>
        <end position="27"/>
    </location>
</feature>
<proteinExistence type="inferred from homology"/>
<keyword evidence="4" id="KW-1003">Cell membrane</keyword>
<dbReference type="PANTHER" id="PTHR21716">
    <property type="entry name" value="TRANSMEMBRANE PROTEIN"/>
    <property type="match status" value="1"/>
</dbReference>
<evidence type="ECO:0000256" key="8">
    <source>
        <dbReference type="SAM" id="MobiDB-lite"/>
    </source>
</evidence>
<comment type="subcellular location">
    <subcellularLocation>
        <location evidence="1">Cell membrane</location>
        <topology evidence="1">Multi-pass membrane protein</topology>
    </subcellularLocation>
</comment>
<dbReference type="Pfam" id="PF01594">
    <property type="entry name" value="AI-2E_transport"/>
    <property type="match status" value="1"/>
</dbReference>
<comment type="similarity">
    <text evidence="2">Belongs to the autoinducer-2 exporter (AI-2E) (TC 2.A.86) family.</text>
</comment>
<comment type="caution">
    <text evidence="10">The sequence shown here is derived from an EMBL/GenBank/DDBJ whole genome shotgun (WGS) entry which is preliminary data.</text>
</comment>